<dbReference type="Gene3D" id="3.40.630.10">
    <property type="entry name" value="Zn peptidases"/>
    <property type="match status" value="1"/>
</dbReference>
<dbReference type="Proteomes" id="UP001610104">
    <property type="component" value="Unassembled WGS sequence"/>
</dbReference>
<protein>
    <submittedName>
        <fullName evidence="4">M14 family metallopeptidase</fullName>
    </submittedName>
</protein>
<organism evidence="4 5">
    <name type="scientific">Gaetbulibacter aquiaggeris</name>
    <dbReference type="NCBI Taxonomy" id="1735373"/>
    <lineage>
        <taxon>Bacteria</taxon>
        <taxon>Pseudomonadati</taxon>
        <taxon>Bacteroidota</taxon>
        <taxon>Flavobacteriia</taxon>
        <taxon>Flavobacteriales</taxon>
        <taxon>Flavobacteriaceae</taxon>
        <taxon>Gaetbulibacter</taxon>
    </lineage>
</organism>
<dbReference type="PANTHER" id="PTHR12756">
    <property type="entry name" value="CYTOSOLIC CARBOXYPEPTIDASE"/>
    <property type="match status" value="1"/>
</dbReference>
<comment type="caution">
    <text evidence="4">The sequence shown here is derived from an EMBL/GenBank/DDBJ whole genome shotgun (WGS) entry which is preliminary data.</text>
</comment>
<dbReference type="PANTHER" id="PTHR12756:SF11">
    <property type="entry name" value="CYTOSOLIC CARBOXYPEPTIDASE 1"/>
    <property type="match status" value="1"/>
</dbReference>
<dbReference type="RefSeq" id="WP_395438094.1">
    <property type="nucleotide sequence ID" value="NZ_JBAWKC010000002.1"/>
</dbReference>
<evidence type="ECO:0000313" key="4">
    <source>
        <dbReference type="EMBL" id="MFH6768847.1"/>
    </source>
</evidence>
<evidence type="ECO:0000256" key="1">
    <source>
        <dbReference type="ARBA" id="ARBA00001947"/>
    </source>
</evidence>
<feature type="domain" description="Peptidase M14" evidence="3">
    <location>
        <begin position="165"/>
        <end position="413"/>
    </location>
</feature>
<dbReference type="PROSITE" id="PS51257">
    <property type="entry name" value="PROKAR_LIPOPROTEIN"/>
    <property type="match status" value="1"/>
</dbReference>
<evidence type="ECO:0000256" key="2">
    <source>
        <dbReference type="PROSITE-ProRule" id="PRU01379"/>
    </source>
</evidence>
<sequence length="418" mass="47526">MKLALHDYLFYSVVSVCLFALFGCKSHEYVTFKTPVDTTDKAILVQAKQTFELKDIGVYVSNEFDGARLNDFNKLNDSTAQVSIYPENEPINNSAYYAFKAWSNESKPFYFLFNYPKGYKHRYLPKLKINDKWAIIDSSQVFKNDSIVTVKVQLDSKPIIIAAQEIQTSNDVNNWVTNLIKGKESIVSYTTFGKSRLGKNLKVLNISKGAVKNKDVIVLLTRQHPPEVTGYYAFQNFVKTILENSELSDEFLSKYHVVAFPLMNPDGVDSGHWRHNAGGIDLNRDWSVYNQPEIKQTVSYINKALNKNKSKLILGLDFHSTFHDVFYTNDKRDGTTLPNFISEWFKGIEDNIPGYKVNEDSANSDKPVSKGWFLYGHNAVGITYEIGDATSKEDIQMVGRVSALQMMKILTQSNKSIN</sequence>
<comment type="cofactor">
    <cofactor evidence="1">
        <name>Zn(2+)</name>
        <dbReference type="ChEBI" id="CHEBI:29105"/>
    </cofactor>
</comment>
<proteinExistence type="inferred from homology"/>
<name>A0ABW7MPV4_9FLAO</name>
<keyword evidence="5" id="KW-1185">Reference proteome</keyword>
<comment type="similarity">
    <text evidence="2">Belongs to the peptidase M14 family.</text>
</comment>
<reference evidence="4 5" key="1">
    <citation type="submission" date="2024-02" db="EMBL/GenBank/DDBJ databases">
        <title>A Gaetbulibacter species isolated from tidal flats and genomic insights of their niches.</title>
        <authorList>
            <person name="Ye Y."/>
        </authorList>
    </citation>
    <scope>NUCLEOTIDE SEQUENCE [LARGE SCALE GENOMIC DNA]</scope>
    <source>
        <strain evidence="4 5">KEM-8</strain>
    </source>
</reference>
<dbReference type="SMART" id="SM00631">
    <property type="entry name" value="Zn_pept"/>
    <property type="match status" value="1"/>
</dbReference>
<dbReference type="EMBL" id="JBAWKC010000002">
    <property type="protein sequence ID" value="MFH6768847.1"/>
    <property type="molecule type" value="Genomic_DNA"/>
</dbReference>
<accession>A0ABW7MPV4</accession>
<dbReference type="CDD" id="cd06237">
    <property type="entry name" value="M14_Nna1-like"/>
    <property type="match status" value="1"/>
</dbReference>
<feature type="active site" description="Proton donor/acceptor" evidence="2">
    <location>
        <position position="385"/>
    </location>
</feature>
<gene>
    <name evidence="4" type="ORF">V8G56_08875</name>
</gene>
<dbReference type="PROSITE" id="PS52035">
    <property type="entry name" value="PEPTIDASE_M14"/>
    <property type="match status" value="1"/>
</dbReference>
<dbReference type="SUPFAM" id="SSF53187">
    <property type="entry name" value="Zn-dependent exopeptidases"/>
    <property type="match status" value="1"/>
</dbReference>
<dbReference type="InterPro" id="IPR050821">
    <property type="entry name" value="Cytosolic_carboxypeptidase"/>
</dbReference>
<dbReference type="Pfam" id="PF00246">
    <property type="entry name" value="Peptidase_M14"/>
    <property type="match status" value="1"/>
</dbReference>
<dbReference type="InterPro" id="IPR000834">
    <property type="entry name" value="Peptidase_M14"/>
</dbReference>
<evidence type="ECO:0000313" key="5">
    <source>
        <dbReference type="Proteomes" id="UP001610104"/>
    </source>
</evidence>
<evidence type="ECO:0000259" key="3">
    <source>
        <dbReference type="PROSITE" id="PS52035"/>
    </source>
</evidence>